<dbReference type="InterPro" id="IPR036864">
    <property type="entry name" value="Zn2-C6_fun-type_DNA-bd_sf"/>
</dbReference>
<evidence type="ECO:0000256" key="4">
    <source>
        <dbReference type="ARBA" id="ARBA00023242"/>
    </source>
</evidence>
<keyword evidence="6" id="KW-1133">Transmembrane helix</keyword>
<dbReference type="PANTHER" id="PTHR47424">
    <property type="entry name" value="REGULATORY PROTEIN GAL4"/>
    <property type="match status" value="1"/>
</dbReference>
<dbReference type="EMBL" id="JAUEDM010000003">
    <property type="protein sequence ID" value="KAK3322503.1"/>
    <property type="molecule type" value="Genomic_DNA"/>
</dbReference>
<reference evidence="8" key="1">
    <citation type="journal article" date="2023" name="Mol. Phylogenet. Evol.">
        <title>Genome-scale phylogeny and comparative genomics of the fungal order Sordariales.</title>
        <authorList>
            <person name="Hensen N."/>
            <person name="Bonometti L."/>
            <person name="Westerberg I."/>
            <person name="Brannstrom I.O."/>
            <person name="Guillou S."/>
            <person name="Cros-Aarteil S."/>
            <person name="Calhoun S."/>
            <person name="Haridas S."/>
            <person name="Kuo A."/>
            <person name="Mondo S."/>
            <person name="Pangilinan J."/>
            <person name="Riley R."/>
            <person name="LaButti K."/>
            <person name="Andreopoulos B."/>
            <person name="Lipzen A."/>
            <person name="Chen C."/>
            <person name="Yan M."/>
            <person name="Daum C."/>
            <person name="Ng V."/>
            <person name="Clum A."/>
            <person name="Steindorff A."/>
            <person name="Ohm R.A."/>
            <person name="Martin F."/>
            <person name="Silar P."/>
            <person name="Natvig D.O."/>
            <person name="Lalanne C."/>
            <person name="Gautier V."/>
            <person name="Ament-Velasquez S.L."/>
            <person name="Kruys A."/>
            <person name="Hutchinson M.I."/>
            <person name="Powell A.J."/>
            <person name="Barry K."/>
            <person name="Miller A.N."/>
            <person name="Grigoriev I.V."/>
            <person name="Debuchy R."/>
            <person name="Gladieux P."/>
            <person name="Hiltunen Thoren M."/>
            <person name="Johannesson H."/>
        </authorList>
    </citation>
    <scope>NUCLEOTIDE SEQUENCE</scope>
    <source>
        <strain evidence="8">CBS 118394</strain>
    </source>
</reference>
<dbReference type="SMART" id="SM00906">
    <property type="entry name" value="Fungal_trans"/>
    <property type="match status" value="1"/>
</dbReference>
<organism evidence="8 9">
    <name type="scientific">Apodospora peruviana</name>
    <dbReference type="NCBI Taxonomy" id="516989"/>
    <lineage>
        <taxon>Eukaryota</taxon>
        <taxon>Fungi</taxon>
        <taxon>Dikarya</taxon>
        <taxon>Ascomycota</taxon>
        <taxon>Pezizomycotina</taxon>
        <taxon>Sordariomycetes</taxon>
        <taxon>Sordariomycetidae</taxon>
        <taxon>Sordariales</taxon>
        <taxon>Lasiosphaeriaceae</taxon>
        <taxon>Apodospora</taxon>
    </lineage>
</organism>
<dbReference type="Pfam" id="PF04082">
    <property type="entry name" value="Fungal_trans"/>
    <property type="match status" value="1"/>
</dbReference>
<comment type="caution">
    <text evidence="8">The sequence shown here is derived from an EMBL/GenBank/DDBJ whole genome shotgun (WGS) entry which is preliminary data.</text>
</comment>
<dbReference type="AlphaFoldDB" id="A0AAE0M8I8"/>
<feature type="compositionally biased region" description="Polar residues" evidence="5">
    <location>
        <begin position="71"/>
        <end position="89"/>
    </location>
</feature>
<dbReference type="Gene3D" id="4.10.240.10">
    <property type="entry name" value="Zn(2)-C6 fungal-type DNA-binding domain"/>
    <property type="match status" value="1"/>
</dbReference>
<dbReference type="SUPFAM" id="SSF57701">
    <property type="entry name" value="Zn2/Cys6 DNA-binding domain"/>
    <property type="match status" value="1"/>
</dbReference>
<dbReference type="Pfam" id="PF00172">
    <property type="entry name" value="Zn_clus"/>
    <property type="match status" value="1"/>
</dbReference>
<dbReference type="GO" id="GO:0000435">
    <property type="term" value="P:positive regulation of transcription from RNA polymerase II promoter by galactose"/>
    <property type="evidence" value="ECO:0007669"/>
    <property type="project" value="TreeGrafter"/>
</dbReference>
<feature type="compositionally biased region" description="Basic and acidic residues" evidence="5">
    <location>
        <begin position="91"/>
        <end position="112"/>
    </location>
</feature>
<dbReference type="GO" id="GO:0000978">
    <property type="term" value="F:RNA polymerase II cis-regulatory region sequence-specific DNA binding"/>
    <property type="evidence" value="ECO:0007669"/>
    <property type="project" value="TreeGrafter"/>
</dbReference>
<keyword evidence="4" id="KW-0539">Nucleus</keyword>
<feature type="transmembrane region" description="Helical" evidence="6">
    <location>
        <begin position="589"/>
        <end position="611"/>
    </location>
</feature>
<dbReference type="SMART" id="SM00066">
    <property type="entry name" value="GAL4"/>
    <property type="match status" value="1"/>
</dbReference>
<dbReference type="GO" id="GO:0000981">
    <property type="term" value="F:DNA-binding transcription factor activity, RNA polymerase II-specific"/>
    <property type="evidence" value="ECO:0007669"/>
    <property type="project" value="InterPro"/>
</dbReference>
<dbReference type="InterPro" id="IPR001138">
    <property type="entry name" value="Zn2Cys6_DnaBD"/>
</dbReference>
<keyword evidence="1" id="KW-0479">Metal-binding</keyword>
<dbReference type="InterPro" id="IPR007219">
    <property type="entry name" value="XnlR_reg_dom"/>
</dbReference>
<evidence type="ECO:0000256" key="1">
    <source>
        <dbReference type="ARBA" id="ARBA00022723"/>
    </source>
</evidence>
<dbReference type="PANTHER" id="PTHR47424:SF9">
    <property type="entry name" value="TAH-2"/>
    <property type="match status" value="1"/>
</dbReference>
<gene>
    <name evidence="8" type="ORF">B0H66DRAFT_601950</name>
</gene>
<dbReference type="PROSITE" id="PS00463">
    <property type="entry name" value="ZN2_CY6_FUNGAL_1"/>
    <property type="match status" value="1"/>
</dbReference>
<evidence type="ECO:0000259" key="7">
    <source>
        <dbReference type="PROSITE" id="PS50048"/>
    </source>
</evidence>
<dbReference type="PROSITE" id="PS50048">
    <property type="entry name" value="ZN2_CY6_FUNGAL_2"/>
    <property type="match status" value="1"/>
</dbReference>
<dbReference type="InterPro" id="IPR051127">
    <property type="entry name" value="Fungal_SecMet_Regulators"/>
</dbReference>
<keyword evidence="2" id="KW-0805">Transcription regulation</keyword>
<accession>A0AAE0M8I8</accession>
<keyword evidence="6" id="KW-0812">Transmembrane</keyword>
<dbReference type="CDD" id="cd12148">
    <property type="entry name" value="fungal_TF_MHR"/>
    <property type="match status" value="1"/>
</dbReference>
<dbReference type="GO" id="GO:0008270">
    <property type="term" value="F:zinc ion binding"/>
    <property type="evidence" value="ECO:0007669"/>
    <property type="project" value="InterPro"/>
</dbReference>
<dbReference type="GO" id="GO:0005634">
    <property type="term" value="C:nucleus"/>
    <property type="evidence" value="ECO:0007669"/>
    <property type="project" value="TreeGrafter"/>
</dbReference>
<keyword evidence="6" id="KW-0472">Membrane</keyword>
<evidence type="ECO:0000256" key="6">
    <source>
        <dbReference type="SAM" id="Phobius"/>
    </source>
</evidence>
<feature type="domain" description="Zn(2)-C6 fungal-type" evidence="7">
    <location>
        <begin position="17"/>
        <end position="46"/>
    </location>
</feature>
<protein>
    <submittedName>
        <fullName evidence="8">Fungal-specific transcription factor domain-containing protein</fullName>
    </submittedName>
</protein>
<keyword evidence="9" id="KW-1185">Reference proteome</keyword>
<evidence type="ECO:0000256" key="3">
    <source>
        <dbReference type="ARBA" id="ARBA00023163"/>
    </source>
</evidence>
<evidence type="ECO:0000313" key="9">
    <source>
        <dbReference type="Proteomes" id="UP001283341"/>
    </source>
</evidence>
<evidence type="ECO:0000256" key="2">
    <source>
        <dbReference type="ARBA" id="ARBA00023015"/>
    </source>
</evidence>
<evidence type="ECO:0000313" key="8">
    <source>
        <dbReference type="EMBL" id="KAK3322503.1"/>
    </source>
</evidence>
<sequence>MTRPKVPDDKRQRTAQACESCKRRKQKCNGLNPCHTCIRRKLTCSYTPTNASDHVAGELCGSPTKRRHIETSPTSFRATIDASQTSPAHNGSHESPRLWEETRDGQLTKEESPSVSPTAPPPMAGHKHVRRSSIHDFETQSGRTASIGQAEEATIYTETRMLQDQTGRLLYMGDASTLSILQLCRIIVESTAGADVGSPFIDDPKRHRIMEHIIDFPENAMVPCLLPDRETISILVESYFTNTCGLIEVFDKKSFIDSIDASLVDPPSASNYLLCHVYLVLALGLVLAAPIPGSREEEVIKRQHDAKLDRAELFFRSAKSMCNPVTGFEDADFWSVQALSLMSLYMLAVSKRNTAYAYLGMAIRSAYSLGLHREETMNDFIFTTEQMKIRRNLWKTLFILDRFLAASLGRPTAISEDDCTCKIIPDKDESIPCLADGETDIDVIHTMSLDACVRSCHVIGDTLAVFSKRKISTTGVQRIAGESKDLRQAAQTGLFSRLANKVPTGAAQCIATLHVHLLSLHSLILLTRQLFIMHNWKLQEQRTGLKKQYTIRESPMAKYSEACVIASYHTLRLVQRAREANYLPQRNPFIIYFLFAASLIVFMNQFASLYYTDAYAQTITDAIDTMRYCAETDPQADRLLEIMEKFYEVVERWTKDHKYQAPTLSSDLSGLYSQMANSRLPHEHPHTLPSISNHRDHDHLQAGNIPHRSSLNLPPLPHPLPPLSEMIVSQSPNSISILDTKMNGMSPQHMASPPIPYSIPPRTSVSAHSMSDGSESANGHIEFSFDGLWENWQQHHQVTVPPGAVTTAHVPPHVPPPGTPSLPTLGAQFSPTAPVTAPAFSPYPTHPEPPRVSPLTTMSANIPLYHTSSFG</sequence>
<dbReference type="GO" id="GO:0006351">
    <property type="term" value="P:DNA-templated transcription"/>
    <property type="evidence" value="ECO:0007669"/>
    <property type="project" value="InterPro"/>
</dbReference>
<evidence type="ECO:0000256" key="5">
    <source>
        <dbReference type="SAM" id="MobiDB-lite"/>
    </source>
</evidence>
<dbReference type="Proteomes" id="UP001283341">
    <property type="component" value="Unassembled WGS sequence"/>
</dbReference>
<dbReference type="CDD" id="cd00067">
    <property type="entry name" value="GAL4"/>
    <property type="match status" value="1"/>
</dbReference>
<keyword evidence="3" id="KW-0804">Transcription</keyword>
<reference evidence="8" key="2">
    <citation type="submission" date="2023-06" db="EMBL/GenBank/DDBJ databases">
        <authorList>
            <consortium name="Lawrence Berkeley National Laboratory"/>
            <person name="Haridas S."/>
            <person name="Hensen N."/>
            <person name="Bonometti L."/>
            <person name="Westerberg I."/>
            <person name="Brannstrom I.O."/>
            <person name="Guillou S."/>
            <person name="Cros-Aarteil S."/>
            <person name="Calhoun S."/>
            <person name="Kuo A."/>
            <person name="Mondo S."/>
            <person name="Pangilinan J."/>
            <person name="Riley R."/>
            <person name="Labutti K."/>
            <person name="Andreopoulos B."/>
            <person name="Lipzen A."/>
            <person name="Chen C."/>
            <person name="Yanf M."/>
            <person name="Daum C."/>
            <person name="Ng V."/>
            <person name="Clum A."/>
            <person name="Steindorff A."/>
            <person name="Ohm R."/>
            <person name="Martin F."/>
            <person name="Silar P."/>
            <person name="Natvig D."/>
            <person name="Lalanne C."/>
            <person name="Gautier V."/>
            <person name="Ament-Velasquez S.L."/>
            <person name="Kruys A."/>
            <person name="Hutchinson M.I."/>
            <person name="Powell A.J."/>
            <person name="Barry K."/>
            <person name="Miller A.N."/>
            <person name="Grigoriev I.V."/>
            <person name="Debuchy R."/>
            <person name="Gladieux P."/>
            <person name="Thoren M.H."/>
            <person name="Johannesson H."/>
        </authorList>
    </citation>
    <scope>NUCLEOTIDE SEQUENCE</scope>
    <source>
        <strain evidence="8">CBS 118394</strain>
    </source>
</reference>
<proteinExistence type="predicted"/>
<name>A0AAE0M8I8_9PEZI</name>
<feature type="region of interest" description="Disordered" evidence="5">
    <location>
        <begin position="64"/>
        <end position="132"/>
    </location>
</feature>